<keyword evidence="12" id="KW-1015">Disulfide bond</keyword>
<keyword evidence="7" id="KW-0934">Plastid</keyword>
<dbReference type="SUPFAM" id="SSF55931">
    <property type="entry name" value="Glutamine synthetase/guanido kinase"/>
    <property type="match status" value="1"/>
</dbReference>
<evidence type="ECO:0000256" key="10">
    <source>
        <dbReference type="ARBA" id="ARBA00022840"/>
    </source>
</evidence>
<comment type="caution">
    <text evidence="14">The sequence shown here is derived from an EMBL/GenBank/DDBJ whole genome shotgun (WGS) entry which is preliminary data.</text>
</comment>
<keyword evidence="9 13" id="KW-0547">Nucleotide-binding</keyword>
<comment type="catalytic activity">
    <reaction evidence="13">
        <text>L-cysteine + L-glutamate + ATP = gamma-L-glutamyl-L-cysteine + ADP + phosphate + H(+)</text>
        <dbReference type="Rhea" id="RHEA:13285"/>
        <dbReference type="ChEBI" id="CHEBI:15378"/>
        <dbReference type="ChEBI" id="CHEBI:29985"/>
        <dbReference type="ChEBI" id="CHEBI:30616"/>
        <dbReference type="ChEBI" id="CHEBI:35235"/>
        <dbReference type="ChEBI" id="CHEBI:43474"/>
        <dbReference type="ChEBI" id="CHEBI:58173"/>
        <dbReference type="ChEBI" id="CHEBI:456216"/>
        <dbReference type="EC" id="6.3.2.2"/>
    </reaction>
</comment>
<dbReference type="InterPro" id="IPR011556">
    <property type="entry name" value="Glut_cys_lig_pln_type"/>
</dbReference>
<name>A0ABD1YA14_9MARC</name>
<dbReference type="GO" id="GO:0004357">
    <property type="term" value="F:glutamate-cysteine ligase activity"/>
    <property type="evidence" value="ECO:0007669"/>
    <property type="project" value="UniProtKB-UniRule"/>
</dbReference>
<sequence length="476" mass="54035">MASSIVADRGEVAGKTKPLTKQDLVASSILTDRGEVAGKTKPLTKQDLVAYLASGCKPREQWRIGTEHEKFGFDVKSLRPVEYERIAQLMEVLAQRFGWEREYERENLIGLKMNGGSISLEPGGQFELSGAPVETLHHTYAEVQSHLRQVKTVAEEMGIGFLGMGFNPMWPVQETPRMPKAKFEIVSEYMPKVGEHGLDIMFRTCTVQVNLDYSSEQDLARKLQVGLALQPIATAIFASSPFADGKPSGYLSYRSQAYLDTDEDRTGDLPFAFSDQFSFEDYVDYALDIPMFMVIRKDRYIDCCGMSFKDFMNGKLPNLPGEYPTMQDWEHHLGSIYPEVRLKRFLEMRGADCGPLKRICALPAFWVGLLYDEESLQGALDIIQDWTEGERDMLRKKVPKLGLQTPFRDGLLKDVAKDVFQLAKEGLQRRGHMESIFLDEIEETVNSGKTLSEELLELYNGKWGRKIEPLFEEFLL</sequence>
<dbReference type="Pfam" id="PF04107">
    <property type="entry name" value="GCS2"/>
    <property type="match status" value="1"/>
</dbReference>
<dbReference type="InterPro" id="IPR006336">
    <property type="entry name" value="GCS2"/>
</dbReference>
<evidence type="ECO:0000256" key="9">
    <source>
        <dbReference type="ARBA" id="ARBA00022741"/>
    </source>
</evidence>
<evidence type="ECO:0000256" key="11">
    <source>
        <dbReference type="ARBA" id="ARBA00022946"/>
    </source>
</evidence>
<evidence type="ECO:0000313" key="14">
    <source>
        <dbReference type="EMBL" id="KAL2623476.1"/>
    </source>
</evidence>
<dbReference type="InterPro" id="IPR014746">
    <property type="entry name" value="Gln_synth/guanido_kin_cat_dom"/>
</dbReference>
<keyword evidence="6 13" id="KW-0436">Ligase</keyword>
<dbReference type="PANTHER" id="PTHR34378">
    <property type="entry name" value="GLUTAMATE--CYSTEINE LIGASE, CHLOROPLASTIC"/>
    <property type="match status" value="1"/>
</dbReference>
<evidence type="ECO:0000256" key="12">
    <source>
        <dbReference type="ARBA" id="ARBA00023157"/>
    </source>
</evidence>
<dbReference type="Proteomes" id="UP001605036">
    <property type="component" value="Unassembled WGS sequence"/>
</dbReference>
<dbReference type="PANTHER" id="PTHR34378:SF1">
    <property type="entry name" value="GLUTAMATE--CYSTEINE LIGASE, CHLOROPLASTIC"/>
    <property type="match status" value="1"/>
</dbReference>
<comment type="subcellular location">
    <subcellularLocation>
        <location evidence="1 13">Plastid</location>
        <location evidence="1 13">Chloroplast</location>
    </subcellularLocation>
</comment>
<keyword evidence="5 13" id="KW-0150">Chloroplast</keyword>
<dbReference type="Gene3D" id="3.30.590.20">
    <property type="match status" value="1"/>
</dbReference>
<evidence type="ECO:0000256" key="4">
    <source>
        <dbReference type="ARBA" id="ARBA00011153"/>
    </source>
</evidence>
<keyword evidence="11" id="KW-0809">Transit peptide</keyword>
<dbReference type="GO" id="GO:0009507">
    <property type="term" value="C:chloroplast"/>
    <property type="evidence" value="ECO:0007669"/>
    <property type="project" value="UniProtKB-SubCell"/>
</dbReference>
<evidence type="ECO:0000256" key="13">
    <source>
        <dbReference type="PIRNR" id="PIRNR017901"/>
    </source>
</evidence>
<evidence type="ECO:0000256" key="1">
    <source>
        <dbReference type="ARBA" id="ARBA00004229"/>
    </source>
</evidence>
<dbReference type="PIRSF" id="PIRSF017901">
    <property type="entry name" value="GCL"/>
    <property type="match status" value="1"/>
</dbReference>
<dbReference type="EC" id="6.3.2.2" evidence="13"/>
<evidence type="ECO:0000256" key="2">
    <source>
        <dbReference type="ARBA" id="ARBA00005006"/>
    </source>
</evidence>
<evidence type="ECO:0000256" key="3">
    <source>
        <dbReference type="ARBA" id="ARBA00010253"/>
    </source>
</evidence>
<gene>
    <name evidence="14" type="ORF">R1flu_003681</name>
</gene>
<evidence type="ECO:0000313" key="15">
    <source>
        <dbReference type="Proteomes" id="UP001605036"/>
    </source>
</evidence>
<dbReference type="InterPro" id="IPR035434">
    <property type="entry name" value="GCL_bact_plant"/>
</dbReference>
<comment type="subunit">
    <text evidence="4">Homodimer or monomer when oxidized or reduced, respectively.</text>
</comment>
<evidence type="ECO:0000256" key="6">
    <source>
        <dbReference type="ARBA" id="ARBA00022598"/>
    </source>
</evidence>
<accession>A0ABD1YA14</accession>
<evidence type="ECO:0000256" key="7">
    <source>
        <dbReference type="ARBA" id="ARBA00022640"/>
    </source>
</evidence>
<comment type="pathway">
    <text evidence="2">Sulfur metabolism; glutathione biosynthesis; glutathione from L-cysteine and L-glutamate: step 1/2.</text>
</comment>
<organism evidence="14 15">
    <name type="scientific">Riccia fluitans</name>
    <dbReference type="NCBI Taxonomy" id="41844"/>
    <lineage>
        <taxon>Eukaryota</taxon>
        <taxon>Viridiplantae</taxon>
        <taxon>Streptophyta</taxon>
        <taxon>Embryophyta</taxon>
        <taxon>Marchantiophyta</taxon>
        <taxon>Marchantiopsida</taxon>
        <taxon>Marchantiidae</taxon>
        <taxon>Marchantiales</taxon>
        <taxon>Ricciaceae</taxon>
        <taxon>Riccia</taxon>
    </lineage>
</organism>
<reference evidence="14 15" key="1">
    <citation type="submission" date="2024-09" db="EMBL/GenBank/DDBJ databases">
        <title>Chromosome-scale assembly of Riccia fluitans.</title>
        <authorList>
            <person name="Paukszto L."/>
            <person name="Sawicki J."/>
            <person name="Karawczyk K."/>
            <person name="Piernik-Szablinska J."/>
            <person name="Szczecinska M."/>
            <person name="Mazdziarz M."/>
        </authorList>
    </citation>
    <scope>NUCLEOTIDE SEQUENCE [LARGE SCALE GENOMIC DNA]</scope>
    <source>
        <strain evidence="14">Rf_01</strain>
        <tissue evidence="14">Aerial parts of the thallus</tissue>
    </source>
</reference>
<dbReference type="GO" id="GO:0006750">
    <property type="term" value="P:glutathione biosynthetic process"/>
    <property type="evidence" value="ECO:0007669"/>
    <property type="project" value="UniProtKB-UniRule"/>
</dbReference>
<evidence type="ECO:0000256" key="8">
    <source>
        <dbReference type="ARBA" id="ARBA00022684"/>
    </source>
</evidence>
<dbReference type="GO" id="GO:0005524">
    <property type="term" value="F:ATP binding"/>
    <property type="evidence" value="ECO:0007669"/>
    <property type="project" value="UniProtKB-UniRule"/>
</dbReference>
<protein>
    <recommendedName>
        <fullName evidence="13">Glutamate--cysteine ligase</fullName>
        <ecNumber evidence="13">6.3.2.2</ecNumber>
    </recommendedName>
</protein>
<dbReference type="EMBL" id="JBHFFA010000006">
    <property type="protein sequence ID" value="KAL2623476.1"/>
    <property type="molecule type" value="Genomic_DNA"/>
</dbReference>
<keyword evidence="10 13" id="KW-0067">ATP-binding</keyword>
<dbReference type="AlphaFoldDB" id="A0ABD1YA14"/>
<proteinExistence type="inferred from homology"/>
<keyword evidence="15" id="KW-1185">Reference proteome</keyword>
<evidence type="ECO:0000256" key="5">
    <source>
        <dbReference type="ARBA" id="ARBA00022528"/>
    </source>
</evidence>
<dbReference type="NCBIfam" id="TIGR01436">
    <property type="entry name" value="glu_cys_lig_pln"/>
    <property type="match status" value="1"/>
</dbReference>
<keyword evidence="8" id="KW-0317">Glutathione biosynthesis</keyword>
<comment type="similarity">
    <text evidence="3 13">Belongs to the carboxylate-amine ligase family. Glutamate--cysteine ligase type 2 subfamily.</text>
</comment>